<sequence length="341" mass="37702">MNRWLLFVLSLVSLGGCTSEAAVPDIGQVVASSSDETAERDAIYAQVKAAIASDDFAALSAMEEDFRSSRARTPSGTWKLAAYHAALQADLAEGIGPSFGCTYKKADFVKRWAAAEPRNPAPFITDAAMLLQQAWCIRGPGMADEVAPDAWPRFRAGIDAAFTLLQKHRGMASVDPEYYTVLVYMLGSQGGEKGLMRNLLDEATAREPDYHRTYFKAVWFHMPQWGGSYAEVEQFARYAAERSRRAEGDGMYARVFWSLAECECDIVTQIADRTLLKQAMADVFQRYPAHWNGRYFADLSCQLGDREEGRRYLKAINPGATDEASMAALYAACDAMRRGAG</sequence>
<evidence type="ECO:0000313" key="3">
    <source>
        <dbReference type="Proteomes" id="UP000249066"/>
    </source>
</evidence>
<evidence type="ECO:0008006" key="4">
    <source>
        <dbReference type="Google" id="ProtNLM"/>
    </source>
</evidence>
<dbReference type="AlphaFoldDB" id="A0A2W5A7V2"/>
<comment type="caution">
    <text evidence="2">The sequence shown here is derived from an EMBL/GenBank/DDBJ whole genome shotgun (WGS) entry which is preliminary data.</text>
</comment>
<protein>
    <recommendedName>
        <fullName evidence="4">DUF4034 domain-containing protein</fullName>
    </recommendedName>
</protein>
<keyword evidence="1" id="KW-0732">Signal</keyword>
<dbReference type="PROSITE" id="PS51257">
    <property type="entry name" value="PROKAR_LIPOPROTEIN"/>
    <property type="match status" value="1"/>
</dbReference>
<feature type="signal peptide" evidence="1">
    <location>
        <begin position="1"/>
        <end position="21"/>
    </location>
</feature>
<dbReference type="EMBL" id="QFNN01000059">
    <property type="protein sequence ID" value="PZO89436.1"/>
    <property type="molecule type" value="Genomic_DNA"/>
</dbReference>
<reference evidence="2 3" key="1">
    <citation type="submission" date="2017-08" db="EMBL/GenBank/DDBJ databases">
        <title>Infants hospitalized years apart are colonized by the same room-sourced microbial strains.</title>
        <authorList>
            <person name="Brooks B."/>
            <person name="Olm M.R."/>
            <person name="Firek B.A."/>
            <person name="Baker R."/>
            <person name="Thomas B.C."/>
            <person name="Morowitz M.J."/>
            <person name="Banfield J.F."/>
        </authorList>
    </citation>
    <scope>NUCLEOTIDE SEQUENCE [LARGE SCALE GENOMIC DNA]</scope>
    <source>
        <strain evidence="2">S2_018_000_R2_101</strain>
    </source>
</reference>
<accession>A0A2W5A7V2</accession>
<evidence type="ECO:0000313" key="2">
    <source>
        <dbReference type="EMBL" id="PZO89436.1"/>
    </source>
</evidence>
<dbReference type="Proteomes" id="UP000249066">
    <property type="component" value="Unassembled WGS sequence"/>
</dbReference>
<gene>
    <name evidence="2" type="ORF">DI623_10245</name>
</gene>
<evidence type="ECO:0000256" key="1">
    <source>
        <dbReference type="SAM" id="SignalP"/>
    </source>
</evidence>
<organism evidence="2 3">
    <name type="scientific">Sphingomonas sanxanigenens</name>
    <dbReference type="NCBI Taxonomy" id="397260"/>
    <lineage>
        <taxon>Bacteria</taxon>
        <taxon>Pseudomonadati</taxon>
        <taxon>Pseudomonadota</taxon>
        <taxon>Alphaproteobacteria</taxon>
        <taxon>Sphingomonadales</taxon>
        <taxon>Sphingomonadaceae</taxon>
        <taxon>Sphingomonas</taxon>
    </lineage>
</organism>
<proteinExistence type="predicted"/>
<feature type="chain" id="PRO_5016027873" description="DUF4034 domain-containing protein" evidence="1">
    <location>
        <begin position="22"/>
        <end position="341"/>
    </location>
</feature>
<name>A0A2W5A7V2_9SPHN</name>